<evidence type="ECO:0000313" key="2">
    <source>
        <dbReference type="Proteomes" id="UP000003793"/>
    </source>
</evidence>
<dbReference type="HOGENOM" id="CLU_3006447_0_0_9"/>
<reference evidence="1 2" key="1">
    <citation type="submission" date="2009-02" db="EMBL/GenBank/DDBJ databases">
        <authorList>
            <person name="Fulton L."/>
            <person name="Clifton S."/>
            <person name="Fulton B."/>
            <person name="Xu J."/>
            <person name="Minx P."/>
            <person name="Pepin K.H."/>
            <person name="Johnson M."/>
            <person name="Bhonagiri V."/>
            <person name="Nash W.E."/>
            <person name="Mardis E.R."/>
            <person name="Wilson R.K."/>
        </authorList>
    </citation>
    <scope>NUCLEOTIDE SEQUENCE [LARGE SCALE GENOMIC DNA]</scope>
    <source>
        <strain evidence="1 2">ATCC 27758</strain>
    </source>
</reference>
<dbReference type="Proteomes" id="UP000003793">
    <property type="component" value="Unassembled WGS sequence"/>
</dbReference>
<proteinExistence type="predicted"/>
<reference evidence="1 2" key="2">
    <citation type="submission" date="2009-03" db="EMBL/GenBank/DDBJ databases">
        <title>Draft genome sequence of Coprococcus comes (ATCC 27758).</title>
        <authorList>
            <person name="Sudarsanam P."/>
            <person name="Ley R."/>
            <person name="Guruge J."/>
            <person name="Turnbaugh P.J."/>
            <person name="Mahowald M."/>
            <person name="Liep D."/>
            <person name="Gordon J."/>
        </authorList>
    </citation>
    <scope>NUCLEOTIDE SEQUENCE [LARGE SCALE GENOMIC DNA]</scope>
    <source>
        <strain evidence="1 2">ATCC 27758</strain>
    </source>
</reference>
<gene>
    <name evidence="1" type="ORF">COPCOM_00739</name>
</gene>
<comment type="caution">
    <text evidence="1">The sequence shown here is derived from an EMBL/GenBank/DDBJ whole genome shotgun (WGS) entry which is preliminary data.</text>
</comment>
<dbReference type="AlphaFoldDB" id="C0B6G8"/>
<dbReference type="EMBL" id="ABVR01000036">
    <property type="protein sequence ID" value="EEG90888.1"/>
    <property type="molecule type" value="Genomic_DNA"/>
</dbReference>
<organism evidence="1 2">
    <name type="scientific">Coprococcus comes ATCC 27758</name>
    <dbReference type="NCBI Taxonomy" id="470146"/>
    <lineage>
        <taxon>Bacteria</taxon>
        <taxon>Bacillati</taxon>
        <taxon>Bacillota</taxon>
        <taxon>Clostridia</taxon>
        <taxon>Lachnospirales</taxon>
        <taxon>Lachnospiraceae</taxon>
        <taxon>Coprococcus</taxon>
    </lineage>
</organism>
<name>C0B6G8_9FIRM</name>
<evidence type="ECO:0000313" key="1">
    <source>
        <dbReference type="EMBL" id="EEG90888.1"/>
    </source>
</evidence>
<sequence>MHIYRHTVLLFYFIIEERILQEANVKYRNNIQKAIAITNGFLVKITGLSVYIRDEG</sequence>
<accession>C0B6G8</accession>
<protein>
    <submittedName>
        <fullName evidence="1">Uncharacterized protein</fullName>
    </submittedName>
</protein>